<dbReference type="Proteomes" id="UP000051264">
    <property type="component" value="Unassembled WGS sequence"/>
</dbReference>
<dbReference type="InterPro" id="IPR036291">
    <property type="entry name" value="NAD(P)-bd_dom_sf"/>
</dbReference>
<dbReference type="AlphaFoldDB" id="A0A0R1RYR5"/>
<dbReference type="RefSeq" id="WP_025082566.1">
    <property type="nucleotide sequence ID" value="NZ_AZEX01000001.1"/>
</dbReference>
<evidence type="ECO:0000259" key="3">
    <source>
        <dbReference type="Pfam" id="PF02826"/>
    </source>
</evidence>
<evidence type="ECO:0000256" key="2">
    <source>
        <dbReference type="ARBA" id="ARBA00023027"/>
    </source>
</evidence>
<keyword evidence="2" id="KW-0520">NAD</keyword>
<reference evidence="4 5" key="1">
    <citation type="journal article" date="2015" name="Genome Announc.">
        <title>Expanding the biotechnology potential of lactobacilli through comparative genomics of 213 strains and associated genera.</title>
        <authorList>
            <person name="Sun Z."/>
            <person name="Harris H.M."/>
            <person name="McCann A."/>
            <person name="Guo C."/>
            <person name="Argimon S."/>
            <person name="Zhang W."/>
            <person name="Yang X."/>
            <person name="Jeffery I.B."/>
            <person name="Cooney J.C."/>
            <person name="Kagawa T.F."/>
            <person name="Liu W."/>
            <person name="Song Y."/>
            <person name="Salvetti E."/>
            <person name="Wrobel A."/>
            <person name="Rasinkangas P."/>
            <person name="Parkhill J."/>
            <person name="Rea M.C."/>
            <person name="O'Sullivan O."/>
            <person name="Ritari J."/>
            <person name="Douillard F.P."/>
            <person name="Paul Ross R."/>
            <person name="Yang R."/>
            <person name="Briner A.E."/>
            <person name="Felis G.E."/>
            <person name="de Vos W.M."/>
            <person name="Barrangou R."/>
            <person name="Klaenhammer T.R."/>
            <person name="Caufield P.W."/>
            <person name="Cui Y."/>
            <person name="Zhang H."/>
            <person name="O'Toole P.W."/>
        </authorList>
    </citation>
    <scope>NUCLEOTIDE SEQUENCE [LARGE SCALE GENOMIC DNA]</scope>
    <source>
        <strain evidence="4 5">DSM 14340</strain>
    </source>
</reference>
<protein>
    <submittedName>
        <fullName evidence="4">SerA protein</fullName>
    </submittedName>
</protein>
<dbReference type="Gene3D" id="3.40.50.720">
    <property type="entry name" value="NAD(P)-binding Rossmann-like Domain"/>
    <property type="match status" value="2"/>
</dbReference>
<dbReference type="InterPro" id="IPR006140">
    <property type="entry name" value="D-isomer_DH_NAD-bd"/>
</dbReference>
<dbReference type="SUPFAM" id="SSF51735">
    <property type="entry name" value="NAD(P)-binding Rossmann-fold domains"/>
    <property type="match status" value="1"/>
</dbReference>
<dbReference type="PATRIC" id="fig|1423747.3.peg.984"/>
<accession>A0A0R1RYR5</accession>
<dbReference type="PANTHER" id="PTHR43333">
    <property type="entry name" value="2-HACID_DH_C DOMAIN-CONTAINING PROTEIN"/>
    <property type="match status" value="1"/>
</dbReference>
<comment type="caution">
    <text evidence="4">The sequence shown here is derived from an EMBL/GenBank/DDBJ whole genome shotgun (WGS) entry which is preliminary data.</text>
</comment>
<evidence type="ECO:0000313" key="5">
    <source>
        <dbReference type="Proteomes" id="UP000051264"/>
    </source>
</evidence>
<dbReference type="eggNOG" id="COG0111">
    <property type="taxonomic scope" value="Bacteria"/>
</dbReference>
<evidence type="ECO:0000256" key="1">
    <source>
        <dbReference type="ARBA" id="ARBA00023002"/>
    </source>
</evidence>
<dbReference type="PANTHER" id="PTHR43333:SF1">
    <property type="entry name" value="D-ISOMER SPECIFIC 2-HYDROXYACID DEHYDROGENASE NAD-BINDING DOMAIN-CONTAINING PROTEIN"/>
    <property type="match status" value="1"/>
</dbReference>
<sequence>MTNILAAENIPETARIELAQQGLTIINRADVSQAQLAEIDIMFGWNKVIGPQILAIPNHRLKWIQTATSGIDYLPLQTLIDQNILVTNARGMHAVPIAQTVMSYLLYFTRGIYQSLNAQRQRVWDHHPIGQSTMTLEGRTILIFGTGQIGEKVAQYAQTMGLKTIGVNRNGEPINHFEQIVTTETVDQVLEQADFIVNGMPLTSETTDYFNADFFAKVAAGTYFFNVGRGKSVNEAALMAALNAGQLAGAAIDVAQNEPLVADSPLWSTPNLVITPHISGYIPDLHERVYTVFARNLPTFLADGHLTYNTVSLTEGY</sequence>
<dbReference type="STRING" id="1423747.FC69_GL000964"/>
<dbReference type="GO" id="GO:0016616">
    <property type="term" value="F:oxidoreductase activity, acting on the CH-OH group of donors, NAD or NADP as acceptor"/>
    <property type="evidence" value="ECO:0007669"/>
    <property type="project" value="InterPro"/>
</dbReference>
<dbReference type="SUPFAM" id="SSF52283">
    <property type="entry name" value="Formate/glycerate dehydrogenase catalytic domain-like"/>
    <property type="match status" value="1"/>
</dbReference>
<proteinExistence type="predicted"/>
<dbReference type="Pfam" id="PF02826">
    <property type="entry name" value="2-Hacid_dh_C"/>
    <property type="match status" value="1"/>
</dbReference>
<dbReference type="EMBL" id="AZEX01000001">
    <property type="protein sequence ID" value="KRL62092.1"/>
    <property type="molecule type" value="Genomic_DNA"/>
</dbReference>
<organism evidence="4 5">
    <name type="scientific">Latilactobacillus fuchuensis DSM 14340 = JCM 11249</name>
    <dbReference type="NCBI Taxonomy" id="1423747"/>
    <lineage>
        <taxon>Bacteria</taxon>
        <taxon>Bacillati</taxon>
        <taxon>Bacillota</taxon>
        <taxon>Bacilli</taxon>
        <taxon>Lactobacillales</taxon>
        <taxon>Lactobacillaceae</taxon>
        <taxon>Latilactobacillus</taxon>
    </lineage>
</organism>
<name>A0A0R1RYR5_9LACO</name>
<keyword evidence="1" id="KW-0560">Oxidoreductase</keyword>
<dbReference type="GO" id="GO:0051287">
    <property type="term" value="F:NAD binding"/>
    <property type="evidence" value="ECO:0007669"/>
    <property type="project" value="InterPro"/>
</dbReference>
<gene>
    <name evidence="4" type="ORF">FC69_GL000964</name>
</gene>
<feature type="domain" description="D-isomer specific 2-hydroxyacid dehydrogenase NAD-binding" evidence="3">
    <location>
        <begin position="103"/>
        <end position="279"/>
    </location>
</feature>
<evidence type="ECO:0000313" key="4">
    <source>
        <dbReference type="EMBL" id="KRL62092.1"/>
    </source>
</evidence>